<dbReference type="PROSITE" id="PS51257">
    <property type="entry name" value="PROKAR_LIPOPROTEIN"/>
    <property type="match status" value="1"/>
</dbReference>
<keyword evidence="4" id="KW-1185">Reference proteome</keyword>
<dbReference type="Proteomes" id="UP000722125">
    <property type="component" value="Unassembled WGS sequence"/>
</dbReference>
<sequence length="334" mass="34731">MTATNRTGRTLAGLGLLALVLAGCASTPPEVVTPPPPAVVPAALTVDQTDSVLTDLGTVLADGDEELDADALTPRIEGPALEMRTAEYVRSSATDGDKPPTELPTEALASVVPQTTDWARTQLVVTEQPDDLQAQRILILRQDDARAPYRMWGWTRLMPGAQMPATAPADEGSPVVAADDDSTLLFAPEDALKMFVSTLKSGDDSEFADDFTASPYQDEIADLHEQAEDSIGEAGTATASYSPPVLGTALQTIDGGAVVAGAFTTTSTIDITLDGATIPLSDDFLASLAGATSVSESLERTYRGVVVLYVPPAGSDATIQVLAGELVLTTAEAE</sequence>
<comment type="caution">
    <text evidence="3">The sequence shown here is derived from an EMBL/GenBank/DDBJ whole genome shotgun (WGS) entry which is preliminary data.</text>
</comment>
<evidence type="ECO:0000259" key="2">
    <source>
        <dbReference type="Pfam" id="PF26366"/>
    </source>
</evidence>
<keyword evidence="1" id="KW-0732">Signal</keyword>
<feature type="chain" id="PRO_5045093855" description="DUF8094 domain-containing protein" evidence="1">
    <location>
        <begin position="26"/>
        <end position="334"/>
    </location>
</feature>
<dbReference type="RefSeq" id="WP_214345693.1">
    <property type="nucleotide sequence ID" value="NZ_JAHBOH010000001.1"/>
</dbReference>
<feature type="signal peptide" evidence="1">
    <location>
        <begin position="1"/>
        <end position="25"/>
    </location>
</feature>
<dbReference type="EMBL" id="JAHBOH010000001">
    <property type="protein sequence ID" value="MBT0992675.1"/>
    <property type="molecule type" value="Genomic_DNA"/>
</dbReference>
<dbReference type="InterPro" id="IPR058407">
    <property type="entry name" value="DUF8094"/>
</dbReference>
<accession>A0ABS5TU70</accession>
<proteinExistence type="predicted"/>
<evidence type="ECO:0000313" key="3">
    <source>
        <dbReference type="EMBL" id="MBT0992675.1"/>
    </source>
</evidence>
<name>A0ABS5TU70_9CELL</name>
<gene>
    <name evidence="3" type="ORF">KIN34_00010</name>
</gene>
<reference evidence="3 4" key="1">
    <citation type="submission" date="2021-05" db="EMBL/GenBank/DDBJ databases">
        <title>Description of Cellulomonas sp. DKR-3 sp. nov.</title>
        <authorList>
            <person name="Dahal R.H."/>
            <person name="Chaudhary D.K."/>
        </authorList>
    </citation>
    <scope>NUCLEOTIDE SEQUENCE [LARGE SCALE GENOMIC DNA]</scope>
    <source>
        <strain evidence="3 4">DKR-3</strain>
    </source>
</reference>
<protein>
    <recommendedName>
        <fullName evidence="2">DUF8094 domain-containing protein</fullName>
    </recommendedName>
</protein>
<dbReference type="Pfam" id="PF26366">
    <property type="entry name" value="DUF8094"/>
    <property type="match status" value="1"/>
</dbReference>
<feature type="domain" description="DUF8094" evidence="2">
    <location>
        <begin position="43"/>
        <end position="323"/>
    </location>
</feature>
<organism evidence="3 4">
    <name type="scientific">Cellulomonas fulva</name>
    <dbReference type="NCBI Taxonomy" id="2835530"/>
    <lineage>
        <taxon>Bacteria</taxon>
        <taxon>Bacillati</taxon>
        <taxon>Actinomycetota</taxon>
        <taxon>Actinomycetes</taxon>
        <taxon>Micrococcales</taxon>
        <taxon>Cellulomonadaceae</taxon>
        <taxon>Cellulomonas</taxon>
    </lineage>
</organism>
<evidence type="ECO:0000313" key="4">
    <source>
        <dbReference type="Proteomes" id="UP000722125"/>
    </source>
</evidence>
<evidence type="ECO:0000256" key="1">
    <source>
        <dbReference type="SAM" id="SignalP"/>
    </source>
</evidence>